<dbReference type="AlphaFoldDB" id="A0A368W4P0"/>
<comment type="similarity">
    <text evidence="2">Belongs to the DoxX family.</text>
</comment>
<evidence type="ECO:0000256" key="7">
    <source>
        <dbReference type="SAM" id="Phobius"/>
    </source>
</evidence>
<keyword evidence="6 7" id="KW-0472">Membrane</keyword>
<reference evidence="8 9" key="1">
    <citation type="submission" date="2018-07" db="EMBL/GenBank/DDBJ databases">
        <title>Genomic Encyclopedia of Type Strains, Phase III (KMG-III): the genomes of soil and plant-associated and newly described type strains.</title>
        <authorList>
            <person name="Whitman W."/>
        </authorList>
    </citation>
    <scope>NUCLEOTIDE SEQUENCE [LARGE SCALE GENOMIC DNA]</scope>
    <source>
        <strain evidence="8 9">CECT 7506</strain>
    </source>
</reference>
<keyword evidence="5 7" id="KW-1133">Transmembrane helix</keyword>
<dbReference type="OrthoDB" id="886570at2"/>
<evidence type="ECO:0000256" key="5">
    <source>
        <dbReference type="ARBA" id="ARBA00022989"/>
    </source>
</evidence>
<evidence type="ECO:0000256" key="6">
    <source>
        <dbReference type="ARBA" id="ARBA00023136"/>
    </source>
</evidence>
<evidence type="ECO:0000256" key="3">
    <source>
        <dbReference type="ARBA" id="ARBA00022475"/>
    </source>
</evidence>
<comment type="caution">
    <text evidence="8">The sequence shown here is derived from an EMBL/GenBank/DDBJ whole genome shotgun (WGS) entry which is preliminary data.</text>
</comment>
<dbReference type="GO" id="GO:0005886">
    <property type="term" value="C:plasma membrane"/>
    <property type="evidence" value="ECO:0007669"/>
    <property type="project" value="UniProtKB-SubCell"/>
</dbReference>
<dbReference type="PANTHER" id="PTHR33452">
    <property type="entry name" value="OXIDOREDUCTASE CATD-RELATED"/>
    <property type="match status" value="1"/>
</dbReference>
<dbReference type="Proteomes" id="UP000252415">
    <property type="component" value="Unassembled WGS sequence"/>
</dbReference>
<protein>
    <submittedName>
        <fullName evidence="8">Putative membrane protein YphA (DoxX/SURF4 family)</fullName>
    </submittedName>
</protein>
<feature type="transmembrane region" description="Helical" evidence="7">
    <location>
        <begin position="75"/>
        <end position="95"/>
    </location>
</feature>
<evidence type="ECO:0000313" key="8">
    <source>
        <dbReference type="EMBL" id="RCW50401.1"/>
    </source>
</evidence>
<evidence type="ECO:0000256" key="2">
    <source>
        <dbReference type="ARBA" id="ARBA00006679"/>
    </source>
</evidence>
<accession>A0A368W4P0</accession>
<keyword evidence="3" id="KW-1003">Cell membrane</keyword>
<keyword evidence="9" id="KW-1185">Reference proteome</keyword>
<proteinExistence type="inferred from homology"/>
<evidence type="ECO:0000313" key="9">
    <source>
        <dbReference type="Proteomes" id="UP000252415"/>
    </source>
</evidence>
<dbReference type="Pfam" id="PF07681">
    <property type="entry name" value="DoxX"/>
    <property type="match status" value="1"/>
</dbReference>
<dbReference type="InterPro" id="IPR051907">
    <property type="entry name" value="DoxX-like_oxidoreductase"/>
</dbReference>
<sequence length="131" mass="13756">MKKQVEIGALLLRVALGLLFFVHGLDKFQGGIGNTAGWFQSIGLPGFAAYLVAFIELVGGIALVVGLGTRIVSGLFVLIMLGAIIKVKFAAGFLGGFELDLALMVMALYLVINGSMMLSVDSKLPVAKRGV</sequence>
<comment type="subcellular location">
    <subcellularLocation>
        <location evidence="1">Cell membrane</location>
        <topology evidence="1">Multi-pass membrane protein</topology>
    </subcellularLocation>
</comment>
<dbReference type="EMBL" id="QPJD01000003">
    <property type="protein sequence ID" value="RCW50401.1"/>
    <property type="molecule type" value="Genomic_DNA"/>
</dbReference>
<name>A0A368W4P0_9BACL</name>
<feature type="transmembrane region" description="Helical" evidence="7">
    <location>
        <begin position="101"/>
        <end position="120"/>
    </location>
</feature>
<keyword evidence="4 7" id="KW-0812">Transmembrane</keyword>
<dbReference type="InterPro" id="IPR032808">
    <property type="entry name" value="DoxX"/>
</dbReference>
<organism evidence="8 9">
    <name type="scientific">Paenibacillus prosopidis</name>
    <dbReference type="NCBI Taxonomy" id="630520"/>
    <lineage>
        <taxon>Bacteria</taxon>
        <taxon>Bacillati</taxon>
        <taxon>Bacillota</taxon>
        <taxon>Bacilli</taxon>
        <taxon>Bacillales</taxon>
        <taxon>Paenibacillaceae</taxon>
        <taxon>Paenibacillus</taxon>
    </lineage>
</organism>
<dbReference type="PANTHER" id="PTHR33452:SF1">
    <property type="entry name" value="INNER MEMBRANE PROTEIN YPHA-RELATED"/>
    <property type="match status" value="1"/>
</dbReference>
<evidence type="ECO:0000256" key="1">
    <source>
        <dbReference type="ARBA" id="ARBA00004651"/>
    </source>
</evidence>
<evidence type="ECO:0000256" key="4">
    <source>
        <dbReference type="ARBA" id="ARBA00022692"/>
    </source>
</evidence>
<dbReference type="RefSeq" id="WP_114379218.1">
    <property type="nucleotide sequence ID" value="NZ_QPJD01000003.1"/>
</dbReference>
<gene>
    <name evidence="8" type="ORF">DFP97_103422</name>
</gene>
<feature type="transmembrane region" description="Helical" evidence="7">
    <location>
        <begin position="48"/>
        <end position="68"/>
    </location>
</feature>